<dbReference type="GO" id="GO:0016614">
    <property type="term" value="F:oxidoreductase activity, acting on CH-OH group of donors"/>
    <property type="evidence" value="ECO:0007669"/>
    <property type="project" value="InterPro"/>
</dbReference>
<protein>
    <submittedName>
        <fullName evidence="7">Secreted protein</fullName>
    </submittedName>
</protein>
<feature type="domain" description="Glucose-methanol-choline oxidoreductase N-terminal" evidence="6">
    <location>
        <begin position="281"/>
        <end position="295"/>
    </location>
</feature>
<evidence type="ECO:0000256" key="1">
    <source>
        <dbReference type="ARBA" id="ARBA00010790"/>
    </source>
</evidence>
<dbReference type="Pfam" id="PF00890">
    <property type="entry name" value="FAD_binding_2"/>
    <property type="match status" value="1"/>
</dbReference>
<dbReference type="PIRSF" id="PIRSF000137">
    <property type="entry name" value="Alcohol_oxidase"/>
    <property type="match status" value="1"/>
</dbReference>
<dbReference type="EMBL" id="KM038359">
    <property type="protein sequence ID" value="AIG55820.1"/>
    <property type="molecule type" value="Genomic_DNA"/>
</dbReference>
<feature type="signal peptide" evidence="5">
    <location>
        <begin position="1"/>
        <end position="21"/>
    </location>
</feature>
<keyword evidence="4" id="KW-0274">FAD</keyword>
<dbReference type="InterPro" id="IPR003953">
    <property type="entry name" value="FAD-dep_OxRdtase_2_FAD-bd"/>
</dbReference>
<sequence length="574" mass="61355">MGNLWSCTTLVVLALVSTAIADTYDVVVIGSGPGGLVAAEYISRTAGISVLVLEAGGPSLQATGGADVPSYAASQSLTRFDIPGEYTSLAFQSDNKYRMNTDWVASPGHLWLGKVVGGSSSLNGMLYFHTPDSYVTEASWPYNAATVNAGFSAIEKVFSWTDLPSTDGKRYAQESYQIVKDVLTAAGYKEAAGMNADTWRNAKNKSFGHPTFAIKDGLRDSPAKTFLGAAKKRSNFKLITGATVQYIVQSKGQATGVVYQQNGKPVTVNLSARGAVVVAGSAVMTPKILMQSGVGPKSQLQLLANSGAFPGVSKDASTWVVNENVGSSMFDTHQLLMTFSRSDMIIPELSLSQSAAIKQYMSGHSGRLAQSSPTLIGYENYQVNGQGRVYQFQVTIFGHGAVPGDKNFGVAVYLNNPVSRDNARFTADGKYHLDTAHSMYNDPRDRAALVSFVDKFRVMMAKRGVTAVFPPKSMSTADFVQQKTDGANHYGGSCYASGDKLDKKRCADEGLRVVGAKNIFVGDGSLMKEGTVNPYGFIMYSGYQTGVNVEAAVRGHGAKPHIGAPHMRVPRNNF</sequence>
<dbReference type="Gene3D" id="3.50.50.60">
    <property type="entry name" value="FAD/NAD(P)-binding domain"/>
    <property type="match status" value="1"/>
</dbReference>
<dbReference type="SUPFAM" id="SSF51905">
    <property type="entry name" value="FAD/NAD(P)-binding domain"/>
    <property type="match status" value="1"/>
</dbReference>
<evidence type="ECO:0000256" key="4">
    <source>
        <dbReference type="PIRSR" id="PIRSR000137-2"/>
    </source>
</evidence>
<dbReference type="InterPro" id="IPR000172">
    <property type="entry name" value="GMC_OxRdtase_N"/>
</dbReference>
<dbReference type="Gene3D" id="3.30.410.10">
    <property type="entry name" value="Cholesterol Oxidase, domain 2"/>
    <property type="match status" value="1"/>
</dbReference>
<dbReference type="InterPro" id="IPR007867">
    <property type="entry name" value="GMC_OxRtase_C"/>
</dbReference>
<feature type="binding site" evidence="4">
    <location>
        <position position="115"/>
    </location>
    <ligand>
        <name>FAD</name>
        <dbReference type="ChEBI" id="CHEBI:57692"/>
    </ligand>
</feature>
<dbReference type="SUPFAM" id="SSF54373">
    <property type="entry name" value="FAD-linked reductases, C-terminal domain"/>
    <property type="match status" value="1"/>
</dbReference>
<dbReference type="PRINTS" id="PR00368">
    <property type="entry name" value="FADPNR"/>
</dbReference>
<keyword evidence="5" id="KW-0732">Signal</keyword>
<dbReference type="InterPro" id="IPR053208">
    <property type="entry name" value="GMC_Oxidoreductase_CD"/>
</dbReference>
<dbReference type="Pfam" id="PF00732">
    <property type="entry name" value="GMC_oxred_N"/>
    <property type="match status" value="1"/>
</dbReference>
<dbReference type="PANTHER" id="PTHR47190:SF2">
    <property type="entry name" value="CELLOBIOSE DEHYDROGENASE (AFU_ORTHOLOGUE AFUA_2G17620)"/>
    <property type="match status" value="1"/>
</dbReference>
<dbReference type="GO" id="GO:0050660">
    <property type="term" value="F:flavin adenine dinucleotide binding"/>
    <property type="evidence" value="ECO:0007669"/>
    <property type="project" value="InterPro"/>
</dbReference>
<organism evidence="7">
    <name type="scientific">Achlya hypogyna</name>
    <name type="common">Oomycete</name>
    <name type="synonym">Protoachlya hypogyna</name>
    <dbReference type="NCBI Taxonomy" id="1202772"/>
    <lineage>
        <taxon>Eukaryota</taxon>
        <taxon>Sar</taxon>
        <taxon>Stramenopiles</taxon>
        <taxon>Oomycota</taxon>
        <taxon>Saprolegniomycetes</taxon>
        <taxon>Saprolegniales</taxon>
        <taxon>Achlyaceae</taxon>
        <taxon>Achlya</taxon>
    </lineage>
</organism>
<feature type="binding site" evidence="4">
    <location>
        <position position="244"/>
    </location>
    <ligand>
        <name>FAD</name>
        <dbReference type="ChEBI" id="CHEBI:57692"/>
    </ligand>
</feature>
<evidence type="ECO:0000256" key="5">
    <source>
        <dbReference type="SAM" id="SignalP"/>
    </source>
</evidence>
<evidence type="ECO:0000256" key="3">
    <source>
        <dbReference type="ARBA" id="ARBA00023002"/>
    </source>
</evidence>
<evidence type="ECO:0000256" key="2">
    <source>
        <dbReference type="ARBA" id="ARBA00022630"/>
    </source>
</evidence>
<keyword evidence="3" id="KW-0560">Oxidoreductase</keyword>
<comment type="cofactor">
    <cofactor evidence="4">
        <name>FAD</name>
        <dbReference type="ChEBI" id="CHEBI:57692"/>
    </cofactor>
</comment>
<dbReference type="PROSITE" id="PS00624">
    <property type="entry name" value="GMC_OXRED_2"/>
    <property type="match status" value="1"/>
</dbReference>
<dbReference type="PANTHER" id="PTHR47190">
    <property type="entry name" value="DEHYDROGENASE, PUTATIVE-RELATED"/>
    <property type="match status" value="1"/>
</dbReference>
<dbReference type="InterPro" id="IPR012132">
    <property type="entry name" value="GMC_OxRdtase"/>
</dbReference>
<accession>A0A0A7CMY3</accession>
<dbReference type="Pfam" id="PF05199">
    <property type="entry name" value="GMC_oxred_C"/>
    <property type="match status" value="1"/>
</dbReference>
<evidence type="ECO:0000313" key="7">
    <source>
        <dbReference type="EMBL" id="AIG55820.1"/>
    </source>
</evidence>
<dbReference type="AlphaFoldDB" id="A0A0A7CMY3"/>
<feature type="chain" id="PRO_5002038091" evidence="5">
    <location>
        <begin position="22"/>
        <end position="574"/>
    </location>
</feature>
<proteinExistence type="inferred from homology"/>
<dbReference type="InterPro" id="IPR036188">
    <property type="entry name" value="FAD/NAD-bd_sf"/>
</dbReference>
<name>A0A0A7CMY3_ACHHY</name>
<feature type="binding site" evidence="4">
    <location>
        <position position="524"/>
    </location>
    <ligand>
        <name>FAD</name>
        <dbReference type="ChEBI" id="CHEBI:57692"/>
    </ligand>
</feature>
<keyword evidence="2" id="KW-0285">Flavoprotein</keyword>
<evidence type="ECO:0000259" key="6">
    <source>
        <dbReference type="PROSITE" id="PS00624"/>
    </source>
</evidence>
<reference evidence="7" key="1">
    <citation type="journal article" date="2014" name="Genome Biol. Evol.">
        <title>The secreted proteins of Achlya hypogyna and Thraustotheca clavata identify the ancestral oomycete secretome and reveal gene acquisitions by horizontal gene transfer.</title>
        <authorList>
            <person name="Misner I."/>
            <person name="Blouin N."/>
            <person name="Leonard G."/>
            <person name="Richards T.A."/>
            <person name="Lane C.E."/>
        </authorList>
    </citation>
    <scope>NUCLEOTIDE SEQUENCE</scope>
    <source>
        <strain evidence="7">ATCC 48635</strain>
    </source>
</reference>
<comment type="similarity">
    <text evidence="1">Belongs to the GMC oxidoreductase family.</text>
</comment>